<proteinExistence type="predicted"/>
<protein>
    <submittedName>
        <fullName evidence="1">Uncharacterized protein</fullName>
    </submittedName>
</protein>
<evidence type="ECO:0000313" key="1">
    <source>
        <dbReference type="EMBL" id="BBA98205.1"/>
    </source>
</evidence>
<dbReference type="KEGG" id="arev:RVR_4305"/>
<dbReference type="InterPro" id="IPR054202">
    <property type="entry name" value="DUF6907"/>
</dbReference>
<evidence type="ECO:0000313" key="2">
    <source>
        <dbReference type="Proteomes" id="UP000595703"/>
    </source>
</evidence>
<dbReference type="Proteomes" id="UP000595703">
    <property type="component" value="Chromosome"/>
</dbReference>
<reference evidence="1 2" key="1">
    <citation type="journal article" date="2010" name="J. Bacteriol.">
        <title>Biochemical characterization of a novel indole prenyltransferase from Streptomyces sp. SN-593.</title>
        <authorList>
            <person name="Takahashi S."/>
            <person name="Takagi H."/>
            <person name="Toyoda A."/>
            <person name="Uramoto M."/>
            <person name="Nogawa T."/>
            <person name="Ueki M."/>
            <person name="Sakaki Y."/>
            <person name="Osada H."/>
        </authorList>
    </citation>
    <scope>NUCLEOTIDE SEQUENCE [LARGE SCALE GENOMIC DNA]</scope>
    <source>
        <strain evidence="1 2">SN-593</strain>
    </source>
</reference>
<reference evidence="1 2" key="2">
    <citation type="journal article" date="2011" name="J. Antibiot.">
        <title>Furaquinocins I and J: novel polyketide isoprenoid hybrid compounds from Streptomyces reveromyceticus SN-593.</title>
        <authorList>
            <person name="Panthee S."/>
            <person name="Takahashi S."/>
            <person name="Takagi H."/>
            <person name="Nogawa T."/>
            <person name="Oowada E."/>
            <person name="Uramoto M."/>
            <person name="Osada H."/>
        </authorList>
    </citation>
    <scope>NUCLEOTIDE SEQUENCE [LARGE SCALE GENOMIC DNA]</scope>
    <source>
        <strain evidence="1 2">SN-593</strain>
    </source>
</reference>
<accession>A0A7U3UPW4</accession>
<dbReference type="Pfam" id="PF21848">
    <property type="entry name" value="DUF6907"/>
    <property type="match status" value="1"/>
</dbReference>
<gene>
    <name evidence="1" type="ORF">RVR_4305</name>
</gene>
<reference evidence="1 2" key="4">
    <citation type="journal article" date="2020" name="Sci. Rep.">
        <title>beta-carboline chemical signals induce reveromycin production through a LuxR family regulator in Streptomyces sp. SN-593.</title>
        <authorList>
            <person name="Panthee S."/>
            <person name="Kito N."/>
            <person name="Hayashi T."/>
            <person name="Shimizu T."/>
            <person name="Ishikawa J."/>
            <person name="Hamamoto H."/>
            <person name="Osada H."/>
            <person name="Takahashi S."/>
        </authorList>
    </citation>
    <scope>NUCLEOTIDE SEQUENCE [LARGE SCALE GENOMIC DNA]</scope>
    <source>
        <strain evidence="1 2">SN-593</strain>
    </source>
</reference>
<dbReference type="EMBL" id="AP018365">
    <property type="protein sequence ID" value="BBA98205.1"/>
    <property type="molecule type" value="Genomic_DNA"/>
</dbReference>
<dbReference type="AlphaFoldDB" id="A0A7U3UPW4"/>
<dbReference type="RefSeq" id="WP_202234376.1">
    <property type="nucleotide sequence ID" value="NZ_AP018365.1"/>
</dbReference>
<reference evidence="1 2" key="3">
    <citation type="journal article" date="2011" name="Nat. Chem. Biol.">
        <title>Reveromycin A biosynthesis uses RevG and RevJ for stereospecific spiroacetal formation.</title>
        <authorList>
            <person name="Takahashi S."/>
            <person name="Toyoda A."/>
            <person name="Sekiyama Y."/>
            <person name="Takagi H."/>
            <person name="Nogawa T."/>
            <person name="Uramoto M."/>
            <person name="Suzuki R."/>
            <person name="Koshino H."/>
            <person name="Kumano T."/>
            <person name="Panthee S."/>
            <person name="Dairi T."/>
            <person name="Ishikawa J."/>
            <person name="Ikeda H."/>
            <person name="Sakaki Y."/>
            <person name="Osada H."/>
        </authorList>
    </citation>
    <scope>NUCLEOTIDE SEQUENCE [LARGE SCALE GENOMIC DNA]</scope>
    <source>
        <strain evidence="1 2">SN-593</strain>
    </source>
</reference>
<name>A0A7U3UPW4_9ACTN</name>
<organism evidence="1 2">
    <name type="scientific">Actinacidiphila reveromycinica</name>
    <dbReference type="NCBI Taxonomy" id="659352"/>
    <lineage>
        <taxon>Bacteria</taxon>
        <taxon>Bacillati</taxon>
        <taxon>Actinomycetota</taxon>
        <taxon>Actinomycetes</taxon>
        <taxon>Kitasatosporales</taxon>
        <taxon>Streptomycetaceae</taxon>
        <taxon>Actinacidiphila</taxon>
    </lineage>
</organism>
<keyword evidence="2" id="KW-1185">Reference proteome</keyword>
<sequence>MIAAPEAAAVAALRTCGAPRTWRVTATNGVTVSGYLPPWAFEDPSMTAVEPPGLPVALVDVELFRYFDGVAGSLAGPDDGVDEDGVITPFCAVTCRPFADREAPEVPAHPVLTVQVSGSEETVCHDPGELAVLIGRLRAHTDYLDRHVLPAFTVIHRDWEAHHRTATEPSS</sequence>